<dbReference type="NCBIfam" id="TIGR01901">
    <property type="entry name" value="adhes_NPXG"/>
    <property type="match status" value="1"/>
</dbReference>
<dbReference type="Gene3D" id="2.160.20.10">
    <property type="entry name" value="Single-stranded right-handed beta-helix, Pectin lyase-like"/>
    <property type="match status" value="1"/>
</dbReference>
<dbReference type="InterPro" id="IPR008619">
    <property type="entry name" value="Filamentous_hemagglutn_rpt"/>
</dbReference>
<dbReference type="InterPro" id="IPR012334">
    <property type="entry name" value="Pectin_lyas_fold"/>
</dbReference>
<dbReference type="RefSeq" id="WP_006164337.1">
    <property type="nucleotide sequence ID" value="NZ_AHJE01000182.1"/>
</dbReference>
<dbReference type="InterPro" id="IPR010069">
    <property type="entry name" value="CdiA_FHA1_rpt"/>
</dbReference>
<dbReference type="EMBL" id="AHJE01000182">
    <property type="protein sequence ID" value="EHP37813.1"/>
    <property type="molecule type" value="Genomic_DNA"/>
</dbReference>
<comment type="caution">
    <text evidence="3">The sequence shown here is derived from an EMBL/GenBank/DDBJ whole genome shotgun (WGS) entry which is preliminary data.</text>
</comment>
<dbReference type="InterPro" id="IPR011050">
    <property type="entry name" value="Pectin_lyase_fold/virulence"/>
</dbReference>
<evidence type="ECO:0000313" key="3">
    <source>
        <dbReference type="EMBL" id="EHP37813.1"/>
    </source>
</evidence>
<dbReference type="NCBIfam" id="TIGR01731">
    <property type="entry name" value="fil_hemag_20aa"/>
    <property type="match status" value="26"/>
</dbReference>
<dbReference type="Pfam" id="PF05594">
    <property type="entry name" value="Fil_haemagg"/>
    <property type="match status" value="12"/>
</dbReference>
<dbReference type="Proteomes" id="UP000005808">
    <property type="component" value="Unassembled WGS sequence"/>
</dbReference>
<feature type="region of interest" description="Disordered" evidence="1">
    <location>
        <begin position="1498"/>
        <end position="1520"/>
    </location>
</feature>
<protein>
    <submittedName>
        <fullName evidence="3">Filamentous hemagglutinin</fullName>
    </submittedName>
</protein>
<dbReference type="SUPFAM" id="SSF51126">
    <property type="entry name" value="Pectin lyase-like"/>
    <property type="match status" value="1"/>
</dbReference>
<feature type="region of interest" description="Disordered" evidence="1">
    <location>
        <begin position="342"/>
        <end position="400"/>
    </location>
</feature>
<feature type="compositionally biased region" description="Low complexity" evidence="1">
    <location>
        <begin position="1505"/>
        <end position="1520"/>
    </location>
</feature>
<gene>
    <name evidence="3" type="ORF">OR16_40769</name>
</gene>
<evidence type="ECO:0000313" key="4">
    <source>
        <dbReference type="Proteomes" id="UP000005808"/>
    </source>
</evidence>
<evidence type="ECO:0000259" key="2">
    <source>
        <dbReference type="SMART" id="SM00912"/>
    </source>
</evidence>
<sequence>MLNAPGNQRPTVLQAPNGVPLVNIQTPSAAGVSRNTYQQFDVGQQGTILNNARENTQTQLGGWVQGNPWLGKGTAKVILNEVNASNPSRLNGYVEIAGSRAQLVIANPAGISCDGCGFINANRLTLTTGTPVVNSGSLEGYRVGGGALQVHGKGMNASGTDYTNLIARSIEVNAGIWAKQLQATTGVNDVSADHAQVTAKAGGGKAPAYAVDVSALGGMYSQKIVLLGTEHGVGVRNAGTLGAQAGELVVTVDGRLENSGALQAKTDTRVSARGGLANTGTLSAGRELVVNTPQDVDNRGGTLNGRRVEVNAQWLANRGGAIEQTGVQDLALHATVATNRNGGRIGLAEPSSGSSGPGGSGNGGAPESGSAGGGSAGSGGDGGTGAVPGPTPAPQPPTRLADGALNIAKTLDNDGGRILAGGAIDLAANSGLNNDGGHLAVRQLSVSGGDVGNQEGELRVSGAASIQAGLVNNDNGRLQLGGPLAFTADNLSNRAGTFLHSGTDAADLRVADTIDNSDGTLASNAARLSLSSRHLVNQRGKLSHAGDAGLKVHAGTLSGKDGQIATAGAAALELGSADHRNATLSATRIDLTAESFDSRDGKIVASGELGNRLDVAGSLDNSQGTIATNGDLSIRASTLGNADGTVQHAGSGRLDIAAGTLNGAGGTLASNGALTLAGKTTDLRGGTTLARKIDIDTGKLTSAAGSLSATGADLLKVRAREGLDNSGGTIAANGALDLNAKSLGNRDGKIQAAGTADTRIAVADTLDNTGGALAAAGDTAIQAGTLLNQGGKLQAAAEAGLDVRVNGHLENRDSGIIASGGKGKVAAGSLDNRRGALNAHGTLNVGTSEGLDNRAGKLVSHGDLGLAAGSLDNRDGGLVASTKGAVTADSRGRTDNAGGTLQAAGDLALDSNGLGNAAGAILGANVRVDTRQAALDNARGTLASTAGTLDIRSGAFDNTAGLLQSAGALSLSGGDLDNRAGMIHSQGDLAARTSTLDNRGGQLDGGANVRLAGSALRNQGGKVQAGKDLAVNLSGTANNSGGLMAARDGLSVTAATILNHDTQSADPNAPLGLQGATVALAGNRIDNTGGTIAADRHIGITGTGPGSTLDNARGNVSSAGSIAVAANRIVNSVGTLLSATNQSIDADSMTGDGRVLSKGDLTLALQQDFDNHGELTANGRALIGTAGRLTNRGTLQAGELEVRGANVDNTVSGQIGGGRALVAASETLSNRGLVDGGQTRIQAGTVDNVGTGRIYGDHIAIQAGTVLNREEDANGQTKAAVIAARQRLDIGAGVIHNREQALIFSAGGGSDALNIGGSLDANGYATGRAALVLNDSATIESLGGLTLDTGRLLNRNLHFATETVQVGGPAKAMYLQPKDDPNKHDINDFGWENWSRAGLYRNKKTGAEVKAWTQYDITRTEYETQVTQSAPALIRSGASMTLHGDELVNDKSHIIAGGALQGDLHNLKNEQVFGEHIQREQGTSGIVPTAAGAAVSSAITSASGTARSPTPRPTPSRLSP</sequence>
<accession>H1SI39</accession>
<organism evidence="3 4">
    <name type="scientific">Cupriavidus basilensis OR16</name>
    <dbReference type="NCBI Taxonomy" id="1127483"/>
    <lineage>
        <taxon>Bacteria</taxon>
        <taxon>Pseudomonadati</taxon>
        <taxon>Pseudomonadota</taxon>
        <taxon>Betaproteobacteria</taxon>
        <taxon>Burkholderiales</taxon>
        <taxon>Burkholderiaceae</taxon>
        <taxon>Cupriavidus</taxon>
    </lineage>
</organism>
<evidence type="ECO:0000256" key="1">
    <source>
        <dbReference type="SAM" id="MobiDB-lite"/>
    </source>
</evidence>
<dbReference type="Pfam" id="PF05860">
    <property type="entry name" value="TPS"/>
    <property type="match status" value="1"/>
</dbReference>
<feature type="compositionally biased region" description="Gly residues" evidence="1">
    <location>
        <begin position="355"/>
        <end position="386"/>
    </location>
</feature>
<name>H1SI39_9BURK</name>
<feature type="domain" description="Filamentous haemagglutinin FhaB/tRNA nuclease CdiA-like TPS" evidence="2">
    <location>
        <begin position="16"/>
        <end position="136"/>
    </location>
</feature>
<reference evidence="3 4" key="1">
    <citation type="journal article" date="2012" name="J. Bacteriol.">
        <title>De Novo Genome Project of Cupriavidus basilensis OR16.</title>
        <authorList>
            <person name="Cserhati M."/>
            <person name="Kriszt B."/>
            <person name="Szoboszlay S."/>
            <person name="Toth A."/>
            <person name="Szabo I."/>
            <person name="Tancsics A."/>
            <person name="Nagy I."/>
            <person name="Horvath B."/>
            <person name="Nagy I."/>
            <person name="Kukolya J."/>
        </authorList>
    </citation>
    <scope>NUCLEOTIDE SEQUENCE [LARGE SCALE GENOMIC DNA]</scope>
    <source>
        <strain evidence="3 4">OR16</strain>
    </source>
</reference>
<dbReference type="SMART" id="SM00912">
    <property type="entry name" value="Haemagg_act"/>
    <property type="match status" value="1"/>
</dbReference>
<proteinExistence type="predicted"/>
<dbReference type="InterPro" id="IPR008638">
    <property type="entry name" value="FhaB/CdiA-like_TPS"/>
</dbReference>
<dbReference type="PATRIC" id="fig|1127483.3.peg.8102"/>